<dbReference type="InterPro" id="IPR019734">
    <property type="entry name" value="TPR_rpt"/>
</dbReference>
<dbReference type="PANTHER" id="PTHR24421:SF10">
    <property type="entry name" value="NITRATE_NITRITE SENSOR PROTEIN NARQ"/>
    <property type="match status" value="1"/>
</dbReference>
<keyword evidence="6 13" id="KW-0418">Kinase</keyword>
<evidence type="ECO:0000313" key="14">
    <source>
        <dbReference type="Proteomes" id="UP000270856"/>
    </source>
</evidence>
<dbReference type="Pfam" id="PF13424">
    <property type="entry name" value="TPR_12"/>
    <property type="match status" value="1"/>
</dbReference>
<evidence type="ECO:0000256" key="10">
    <source>
        <dbReference type="SAM" id="Phobius"/>
    </source>
</evidence>
<evidence type="ECO:0000256" key="8">
    <source>
        <dbReference type="ARBA" id="ARBA00023012"/>
    </source>
</evidence>
<evidence type="ECO:0000256" key="3">
    <source>
        <dbReference type="ARBA" id="ARBA00022553"/>
    </source>
</evidence>
<reference evidence="13 14" key="1">
    <citation type="submission" date="2018-11" db="EMBL/GenBank/DDBJ databases">
        <title>Aureibaculum marinum gen. nov., sp. nov., a member of the family Flavobacteriaceae isolated from the Bohai Sea.</title>
        <authorList>
            <person name="Ji X."/>
        </authorList>
    </citation>
    <scope>NUCLEOTIDE SEQUENCE [LARGE SCALE GENOMIC DNA]</scope>
    <source>
        <strain evidence="13 14">BH-SD17</strain>
    </source>
</reference>
<dbReference type="Proteomes" id="UP000270856">
    <property type="component" value="Unassembled WGS sequence"/>
</dbReference>
<dbReference type="SUPFAM" id="SSF55874">
    <property type="entry name" value="ATPase domain of HSP90 chaperone/DNA topoisomerase II/histidine kinase"/>
    <property type="match status" value="1"/>
</dbReference>
<comment type="catalytic activity">
    <reaction evidence="1">
        <text>ATP + protein L-histidine = ADP + protein N-phospho-L-histidine.</text>
        <dbReference type="EC" id="2.7.13.3"/>
    </reaction>
</comment>
<dbReference type="PANTHER" id="PTHR24421">
    <property type="entry name" value="NITRATE/NITRITE SENSOR PROTEIN NARX-RELATED"/>
    <property type="match status" value="1"/>
</dbReference>
<evidence type="ECO:0000256" key="9">
    <source>
        <dbReference type="PROSITE-ProRule" id="PRU00339"/>
    </source>
</evidence>
<dbReference type="SMART" id="SM00028">
    <property type="entry name" value="TPR"/>
    <property type="match status" value="4"/>
</dbReference>
<keyword evidence="10" id="KW-0812">Transmembrane</keyword>
<feature type="transmembrane region" description="Helical" evidence="10">
    <location>
        <begin position="416"/>
        <end position="433"/>
    </location>
</feature>
<dbReference type="RefSeq" id="WP_123896530.1">
    <property type="nucleotide sequence ID" value="NZ_RPFJ01000003.1"/>
</dbReference>
<dbReference type="SUPFAM" id="SSF48452">
    <property type="entry name" value="TPR-like"/>
    <property type="match status" value="2"/>
</dbReference>
<dbReference type="InterPro" id="IPR011712">
    <property type="entry name" value="Sig_transdc_His_kin_sub3_dim/P"/>
</dbReference>
<gene>
    <name evidence="13" type="ORF">EGM88_03190</name>
</gene>
<protein>
    <recommendedName>
        <fullName evidence="2">histidine kinase</fullName>
        <ecNumber evidence="2">2.7.13.3</ecNumber>
    </recommendedName>
</protein>
<sequence length="672" mass="78048">MSNLKLGIVCLLIISSFISFAQVSDDEIKNDSILKWIEYARNNDLEVQKRTYFIDKAYSTALKEKNDSLKNNYFLKIAYTYYWLKDSIGFRKSNAKSINLSIKLRDSVKLAANYWDLGNFYDLKGVKDSAYYSYSKAEKLYSSLKKSYYQGLMFLNMAIIQSDLRDYTGSEVTTIKAIELLKPLEKDRQLYKCYNNLGIIYNELQEYDKALFYHGKALEYQKEVKGDHVLRENSLNNIGVVYKNNNEHKKAIEYYQKGLKNKDLRSYDAELYSMLLDNLAYSKLKINDSVGVKELLYESLELRDSIGFISGQAVSNLHLAEFHAVYKDTVTALQFAEEGKRIAGKSKNHRDLLASLLLLSKLDKDKSNLYLKQYIYLSEELLKEERAIRNKFTRIRFETDEFIEENELLTVQKKRILIIGSTLLLLSILLYIIRDQRVKNVRLRLEKEQQKANEEIYNLMLVQQNKLNEGKRKEKKRISEELHDGVLGNLYGIKMNLAVLNQQNSTEAISKREQFIENLSEVIDEIRNVSHELHANAIDADVGYIQLVENLLLEKSEIHGYDYELFANTDTNWSEIRGDIKMNIYRILQEAVQNINKYAKAKNIRVSLASDTDFIHLTIIDDGVGFNTNTQKEGIGIKNIKSRTERLRGTVEFISELKKGTSIIIKIPYQRI</sequence>
<dbReference type="InterPro" id="IPR011990">
    <property type="entry name" value="TPR-like_helical_dom_sf"/>
</dbReference>
<dbReference type="EMBL" id="RPFJ01000003">
    <property type="protein sequence ID" value="RPD99565.1"/>
    <property type="molecule type" value="Genomic_DNA"/>
</dbReference>
<organism evidence="13 14">
    <name type="scientific">Aureibaculum marinum</name>
    <dbReference type="NCBI Taxonomy" id="2487930"/>
    <lineage>
        <taxon>Bacteria</taxon>
        <taxon>Pseudomonadati</taxon>
        <taxon>Bacteroidota</taxon>
        <taxon>Flavobacteriia</taxon>
        <taxon>Flavobacteriales</taxon>
        <taxon>Flavobacteriaceae</taxon>
        <taxon>Aureibaculum</taxon>
    </lineage>
</organism>
<dbReference type="GO" id="GO:0005524">
    <property type="term" value="F:ATP binding"/>
    <property type="evidence" value="ECO:0007669"/>
    <property type="project" value="UniProtKB-KW"/>
</dbReference>
<dbReference type="SMART" id="SM00387">
    <property type="entry name" value="HATPase_c"/>
    <property type="match status" value="1"/>
</dbReference>
<dbReference type="AlphaFoldDB" id="A0A3N4NUW9"/>
<dbReference type="InterPro" id="IPR005467">
    <property type="entry name" value="His_kinase_dom"/>
</dbReference>
<evidence type="ECO:0000256" key="11">
    <source>
        <dbReference type="SAM" id="SignalP"/>
    </source>
</evidence>
<dbReference type="GO" id="GO:0016020">
    <property type="term" value="C:membrane"/>
    <property type="evidence" value="ECO:0007669"/>
    <property type="project" value="InterPro"/>
</dbReference>
<comment type="caution">
    <text evidence="13">The sequence shown here is derived from an EMBL/GenBank/DDBJ whole genome shotgun (WGS) entry which is preliminary data.</text>
</comment>
<dbReference type="InterPro" id="IPR003594">
    <property type="entry name" value="HATPase_dom"/>
</dbReference>
<evidence type="ECO:0000256" key="4">
    <source>
        <dbReference type="ARBA" id="ARBA00022679"/>
    </source>
</evidence>
<dbReference type="Pfam" id="PF07730">
    <property type="entry name" value="HisKA_3"/>
    <property type="match status" value="1"/>
</dbReference>
<dbReference type="InterPro" id="IPR036890">
    <property type="entry name" value="HATPase_C_sf"/>
</dbReference>
<dbReference type="Gene3D" id="1.20.5.1930">
    <property type="match status" value="1"/>
</dbReference>
<evidence type="ECO:0000313" key="13">
    <source>
        <dbReference type="EMBL" id="RPD99565.1"/>
    </source>
</evidence>
<feature type="chain" id="PRO_5018038816" description="histidine kinase" evidence="11">
    <location>
        <begin position="22"/>
        <end position="672"/>
    </location>
</feature>
<dbReference type="OrthoDB" id="977000at2"/>
<evidence type="ECO:0000256" key="2">
    <source>
        <dbReference type="ARBA" id="ARBA00012438"/>
    </source>
</evidence>
<keyword evidence="3" id="KW-0597">Phosphoprotein</keyword>
<dbReference type="PROSITE" id="PS50005">
    <property type="entry name" value="TPR"/>
    <property type="match status" value="2"/>
</dbReference>
<evidence type="ECO:0000256" key="7">
    <source>
        <dbReference type="ARBA" id="ARBA00022840"/>
    </source>
</evidence>
<feature type="repeat" description="TPR" evidence="9">
    <location>
        <begin position="232"/>
        <end position="265"/>
    </location>
</feature>
<keyword evidence="14" id="KW-1185">Reference proteome</keyword>
<dbReference type="EC" id="2.7.13.3" evidence="2"/>
<dbReference type="Gene3D" id="1.25.40.10">
    <property type="entry name" value="Tetratricopeptide repeat domain"/>
    <property type="match status" value="1"/>
</dbReference>
<keyword evidence="11" id="KW-0732">Signal</keyword>
<keyword evidence="10" id="KW-1133">Transmembrane helix</keyword>
<evidence type="ECO:0000256" key="5">
    <source>
        <dbReference type="ARBA" id="ARBA00022741"/>
    </source>
</evidence>
<proteinExistence type="predicted"/>
<keyword evidence="10" id="KW-0472">Membrane</keyword>
<dbReference type="Pfam" id="PF02518">
    <property type="entry name" value="HATPase_c"/>
    <property type="match status" value="1"/>
</dbReference>
<feature type="domain" description="Histidine kinase" evidence="12">
    <location>
        <begin position="584"/>
        <end position="671"/>
    </location>
</feature>
<keyword evidence="5" id="KW-0547">Nucleotide-binding</keyword>
<keyword evidence="8" id="KW-0902">Two-component regulatory system</keyword>
<dbReference type="GO" id="GO:0046983">
    <property type="term" value="F:protein dimerization activity"/>
    <property type="evidence" value="ECO:0007669"/>
    <property type="project" value="InterPro"/>
</dbReference>
<evidence type="ECO:0000256" key="6">
    <source>
        <dbReference type="ARBA" id="ARBA00022777"/>
    </source>
</evidence>
<accession>A0A3N4NUW9</accession>
<dbReference type="CDD" id="cd16917">
    <property type="entry name" value="HATPase_UhpB-NarQ-NarX-like"/>
    <property type="match status" value="1"/>
</dbReference>
<keyword evidence="7" id="KW-0067">ATP-binding</keyword>
<dbReference type="InterPro" id="IPR050482">
    <property type="entry name" value="Sensor_HK_TwoCompSys"/>
</dbReference>
<evidence type="ECO:0000256" key="1">
    <source>
        <dbReference type="ARBA" id="ARBA00000085"/>
    </source>
</evidence>
<dbReference type="PROSITE" id="PS50109">
    <property type="entry name" value="HIS_KIN"/>
    <property type="match status" value="1"/>
</dbReference>
<name>A0A3N4NUW9_9FLAO</name>
<feature type="signal peptide" evidence="11">
    <location>
        <begin position="1"/>
        <end position="21"/>
    </location>
</feature>
<keyword evidence="4" id="KW-0808">Transferase</keyword>
<evidence type="ECO:0000259" key="12">
    <source>
        <dbReference type="PROSITE" id="PS50109"/>
    </source>
</evidence>
<keyword evidence="9" id="KW-0802">TPR repeat</keyword>
<dbReference type="GO" id="GO:0000155">
    <property type="term" value="F:phosphorelay sensor kinase activity"/>
    <property type="evidence" value="ECO:0007669"/>
    <property type="project" value="InterPro"/>
</dbReference>
<feature type="repeat" description="TPR" evidence="9">
    <location>
        <begin position="191"/>
        <end position="224"/>
    </location>
</feature>
<dbReference type="Gene3D" id="3.30.565.10">
    <property type="entry name" value="Histidine kinase-like ATPase, C-terminal domain"/>
    <property type="match status" value="1"/>
</dbReference>